<dbReference type="AlphaFoldDB" id="G1WY99"/>
<gene>
    <name evidence="2" type="ORF">AOL_s00004g259</name>
</gene>
<feature type="region of interest" description="Disordered" evidence="1">
    <location>
        <begin position="1"/>
        <end position="29"/>
    </location>
</feature>
<name>G1WY99_ARTOA</name>
<evidence type="ECO:0000313" key="2">
    <source>
        <dbReference type="EMBL" id="EGX54226.1"/>
    </source>
</evidence>
<dbReference type="EMBL" id="ADOT01000005">
    <property type="protein sequence ID" value="EGX54226.1"/>
    <property type="molecule type" value="Genomic_DNA"/>
</dbReference>
<evidence type="ECO:0000256" key="1">
    <source>
        <dbReference type="SAM" id="MobiDB-lite"/>
    </source>
</evidence>
<dbReference type="RefSeq" id="XP_011117211.1">
    <property type="nucleotide sequence ID" value="XM_011118909.1"/>
</dbReference>
<reference evidence="2 3" key="1">
    <citation type="journal article" date="2011" name="PLoS Pathog.">
        <title>Genomic and proteomic analyses of the fungus Arthrobotrys oligospora provide insights into nematode-trap formation.</title>
        <authorList>
            <person name="Yang J."/>
            <person name="Wang L."/>
            <person name="Ji X."/>
            <person name="Feng Y."/>
            <person name="Li X."/>
            <person name="Zou C."/>
            <person name="Xu J."/>
            <person name="Ren Y."/>
            <person name="Mi Q."/>
            <person name="Wu J."/>
            <person name="Liu S."/>
            <person name="Liu Y."/>
            <person name="Huang X."/>
            <person name="Wang H."/>
            <person name="Niu X."/>
            <person name="Li J."/>
            <person name="Liang L."/>
            <person name="Luo Y."/>
            <person name="Ji K."/>
            <person name="Zhou W."/>
            <person name="Yu Z."/>
            <person name="Li G."/>
            <person name="Liu Y."/>
            <person name="Li L."/>
            <person name="Qiao M."/>
            <person name="Feng L."/>
            <person name="Zhang K.-Q."/>
        </authorList>
    </citation>
    <scope>NUCLEOTIDE SEQUENCE [LARGE SCALE GENOMIC DNA]</scope>
    <source>
        <strain evidence="3">ATCC 24927 / CBS 115.81 / DSM 1491</strain>
    </source>
</reference>
<sequence>MAVLRDGTEPIPSPVPDQFQFNSSPVQSSPVQCSSAQFVPVQCPSDPSMSSPVPTLYYVYSEQSKAGQDKTRQDKRQEIKQASKPAVKPRMLSNWGTSGRRIPPAQFIHFPSGLLSVGGNNARAQTFVFGLFPQLPSER</sequence>
<keyword evidence="3" id="KW-1185">Reference proteome</keyword>
<dbReference type="GeneID" id="22888115"/>
<proteinExistence type="predicted"/>
<comment type="caution">
    <text evidence="2">The sequence shown here is derived from an EMBL/GenBank/DDBJ whole genome shotgun (WGS) entry which is preliminary data.</text>
</comment>
<dbReference type="InParanoid" id="G1WY99"/>
<dbReference type="Proteomes" id="UP000008784">
    <property type="component" value="Unassembled WGS sequence"/>
</dbReference>
<feature type="region of interest" description="Disordered" evidence="1">
    <location>
        <begin position="64"/>
        <end position="98"/>
    </location>
</feature>
<feature type="compositionally biased region" description="Basic and acidic residues" evidence="1">
    <location>
        <begin position="67"/>
        <end position="81"/>
    </location>
</feature>
<organism evidence="2 3">
    <name type="scientific">Arthrobotrys oligospora (strain ATCC 24927 / CBS 115.81 / DSM 1491)</name>
    <name type="common">Nematode-trapping fungus</name>
    <name type="synonym">Didymozoophaga oligospora</name>
    <dbReference type="NCBI Taxonomy" id="756982"/>
    <lineage>
        <taxon>Eukaryota</taxon>
        <taxon>Fungi</taxon>
        <taxon>Dikarya</taxon>
        <taxon>Ascomycota</taxon>
        <taxon>Pezizomycotina</taxon>
        <taxon>Orbiliomycetes</taxon>
        <taxon>Orbiliales</taxon>
        <taxon>Orbiliaceae</taxon>
        <taxon>Orbilia</taxon>
        <taxon>Orbilia oligospora</taxon>
    </lineage>
</organism>
<protein>
    <submittedName>
        <fullName evidence="2">Uncharacterized protein</fullName>
    </submittedName>
</protein>
<dbReference type="HOGENOM" id="CLU_1844623_0_0_1"/>
<accession>G1WY99</accession>
<evidence type="ECO:0000313" key="3">
    <source>
        <dbReference type="Proteomes" id="UP000008784"/>
    </source>
</evidence>